<protein>
    <submittedName>
        <fullName evidence="1">Uncharacterized protein</fullName>
    </submittedName>
</protein>
<organism evidence="1 2">
    <name type="scientific">Plakobranchus ocellatus</name>
    <dbReference type="NCBI Taxonomy" id="259542"/>
    <lineage>
        <taxon>Eukaryota</taxon>
        <taxon>Metazoa</taxon>
        <taxon>Spiralia</taxon>
        <taxon>Lophotrochozoa</taxon>
        <taxon>Mollusca</taxon>
        <taxon>Gastropoda</taxon>
        <taxon>Heterobranchia</taxon>
        <taxon>Euthyneura</taxon>
        <taxon>Panpulmonata</taxon>
        <taxon>Sacoglossa</taxon>
        <taxon>Placobranchoidea</taxon>
        <taxon>Plakobranchidae</taxon>
        <taxon>Plakobranchus</taxon>
    </lineage>
</organism>
<dbReference type="Proteomes" id="UP000735302">
    <property type="component" value="Unassembled WGS sequence"/>
</dbReference>
<gene>
    <name evidence="1" type="ORF">PoB_004825800</name>
</gene>
<comment type="caution">
    <text evidence="1">The sequence shown here is derived from an EMBL/GenBank/DDBJ whole genome shotgun (WGS) entry which is preliminary data.</text>
</comment>
<proteinExistence type="predicted"/>
<accession>A0AAV4BRJ5</accession>
<dbReference type="AlphaFoldDB" id="A0AAV4BRJ5"/>
<name>A0AAV4BRJ5_9GAST</name>
<reference evidence="1 2" key="1">
    <citation type="journal article" date="2021" name="Elife">
        <title>Chloroplast acquisition without the gene transfer in kleptoplastic sea slugs, Plakobranchus ocellatus.</title>
        <authorList>
            <person name="Maeda T."/>
            <person name="Takahashi S."/>
            <person name="Yoshida T."/>
            <person name="Shimamura S."/>
            <person name="Takaki Y."/>
            <person name="Nagai Y."/>
            <person name="Toyoda A."/>
            <person name="Suzuki Y."/>
            <person name="Arimoto A."/>
            <person name="Ishii H."/>
            <person name="Satoh N."/>
            <person name="Nishiyama T."/>
            <person name="Hasebe M."/>
            <person name="Maruyama T."/>
            <person name="Minagawa J."/>
            <person name="Obokata J."/>
            <person name="Shigenobu S."/>
        </authorList>
    </citation>
    <scope>NUCLEOTIDE SEQUENCE [LARGE SCALE GENOMIC DNA]</scope>
</reference>
<dbReference type="EMBL" id="BLXT01005284">
    <property type="protein sequence ID" value="GFO21753.1"/>
    <property type="molecule type" value="Genomic_DNA"/>
</dbReference>
<sequence length="119" mass="13910">MPDEGTWTGPTGAERIDNTASLYVARRDNVWEMAGWGGPTSWSGRILEAPQRRDSREAYNMWKQMPYRHKDYHLKDLVRLVPSYVQGDIDFLPKIPNINERTSSTRHHLVYNVCQRLVH</sequence>
<keyword evidence="2" id="KW-1185">Reference proteome</keyword>
<evidence type="ECO:0000313" key="2">
    <source>
        <dbReference type="Proteomes" id="UP000735302"/>
    </source>
</evidence>
<evidence type="ECO:0000313" key="1">
    <source>
        <dbReference type="EMBL" id="GFO21753.1"/>
    </source>
</evidence>